<name>A0A7C2NV52_9PLAN</name>
<dbReference type="InterPro" id="IPR011335">
    <property type="entry name" value="Restrct_endonuc-II-like"/>
</dbReference>
<sequence length="236" mass="26855">MRHRIGDWYDEITMSIADLPTEPIDEDQDRIYRGRKLSKRGEPVWELALSHPRQGEWTEEEYLRLTDTEFVELVDGCLEFLPMADPFHQLIVKYLSDMLSAFVMGRHLGIVLFAPCPIRLWPQHLREPDVFYLKPERLPDRRRPPTGADLVMEVVSPGPGNRQCDLIEKRQAYAQAGVTEYWIVDPETETVTVLALDGAEYRVHGEFKSGDTATSVLLPGFIVEVSAVFAAGRGEG</sequence>
<evidence type="ECO:0000259" key="1">
    <source>
        <dbReference type="Pfam" id="PF05685"/>
    </source>
</evidence>
<dbReference type="Gene3D" id="3.90.1570.10">
    <property type="entry name" value="tt1808, chain A"/>
    <property type="match status" value="1"/>
</dbReference>
<comment type="caution">
    <text evidence="2">The sequence shown here is derived from an EMBL/GenBank/DDBJ whole genome shotgun (WGS) entry which is preliminary data.</text>
</comment>
<dbReference type="CDD" id="cd06260">
    <property type="entry name" value="DUF820-like"/>
    <property type="match status" value="1"/>
</dbReference>
<dbReference type="InterPro" id="IPR012296">
    <property type="entry name" value="Nuclease_put_TT1808"/>
</dbReference>
<keyword evidence="2" id="KW-0255">Endonuclease</keyword>
<dbReference type="InterPro" id="IPR008538">
    <property type="entry name" value="Uma2"/>
</dbReference>
<dbReference type="AlphaFoldDB" id="A0A7C2NV52"/>
<organism evidence="2">
    <name type="scientific">Schlesneria paludicola</name>
    <dbReference type="NCBI Taxonomy" id="360056"/>
    <lineage>
        <taxon>Bacteria</taxon>
        <taxon>Pseudomonadati</taxon>
        <taxon>Planctomycetota</taxon>
        <taxon>Planctomycetia</taxon>
        <taxon>Planctomycetales</taxon>
        <taxon>Planctomycetaceae</taxon>
        <taxon>Schlesneria</taxon>
    </lineage>
</organism>
<protein>
    <submittedName>
        <fullName evidence="2">Uma2 family endonuclease</fullName>
    </submittedName>
</protein>
<evidence type="ECO:0000313" key="2">
    <source>
        <dbReference type="EMBL" id="HEN14130.1"/>
    </source>
</evidence>
<dbReference type="SUPFAM" id="SSF52980">
    <property type="entry name" value="Restriction endonuclease-like"/>
    <property type="match status" value="1"/>
</dbReference>
<dbReference type="GO" id="GO:0004519">
    <property type="term" value="F:endonuclease activity"/>
    <property type="evidence" value="ECO:0007669"/>
    <property type="project" value="UniProtKB-KW"/>
</dbReference>
<dbReference type="PANTHER" id="PTHR34107:SF4">
    <property type="entry name" value="SLL1222 PROTEIN"/>
    <property type="match status" value="1"/>
</dbReference>
<accession>A0A7C2NV52</accession>
<reference evidence="2" key="1">
    <citation type="journal article" date="2020" name="mSystems">
        <title>Genome- and Community-Level Interaction Insights into Carbon Utilization and Element Cycling Functions of Hydrothermarchaeota in Hydrothermal Sediment.</title>
        <authorList>
            <person name="Zhou Z."/>
            <person name="Liu Y."/>
            <person name="Xu W."/>
            <person name="Pan J."/>
            <person name="Luo Z.H."/>
            <person name="Li M."/>
        </authorList>
    </citation>
    <scope>NUCLEOTIDE SEQUENCE [LARGE SCALE GENOMIC DNA]</scope>
    <source>
        <strain evidence="2">SpSt-339</strain>
    </source>
</reference>
<feature type="domain" description="Putative restriction endonuclease" evidence="1">
    <location>
        <begin position="60"/>
        <end position="224"/>
    </location>
</feature>
<keyword evidence="2" id="KW-0378">Hydrolase</keyword>
<dbReference type="EMBL" id="DSOK01000048">
    <property type="protein sequence ID" value="HEN14130.1"/>
    <property type="molecule type" value="Genomic_DNA"/>
</dbReference>
<dbReference type="Pfam" id="PF05685">
    <property type="entry name" value="Uma2"/>
    <property type="match status" value="1"/>
</dbReference>
<keyword evidence="2" id="KW-0540">Nuclease</keyword>
<dbReference type="PANTHER" id="PTHR34107">
    <property type="entry name" value="SLL0198 PROTEIN-RELATED"/>
    <property type="match status" value="1"/>
</dbReference>
<proteinExistence type="predicted"/>
<gene>
    <name evidence="2" type="ORF">ENQ76_01505</name>
</gene>